<keyword evidence="1" id="KW-1133">Transmembrane helix</keyword>
<protein>
    <submittedName>
        <fullName evidence="2">Uncharacterized protein</fullName>
    </submittedName>
</protein>
<dbReference type="InterPro" id="IPR032118">
    <property type="entry name" value="Phage_holin_HP1"/>
</dbReference>
<reference evidence="2" key="1">
    <citation type="journal article" date="2015" name="MBio">
        <title>Eco-Evolutionary Dynamics of Episomes among Ecologically Cohesive Bacterial Populations.</title>
        <authorList>
            <person name="Xue H."/>
            <person name="Cordero O.X."/>
            <person name="Camas F.M."/>
            <person name="Trimble W."/>
            <person name="Meyer F."/>
            <person name="Guglielmini J."/>
            <person name="Rocha E.P."/>
            <person name="Polz M.F."/>
        </authorList>
    </citation>
    <scope>NUCLEOTIDE SEQUENCE</scope>
    <source>
        <strain evidence="2">FF_304</strain>
    </source>
</reference>
<accession>A0A0H3ZIV7</accession>
<organism evidence="2">
    <name type="scientific">Vibrio sp. FF_304</name>
    <dbReference type="NCBI Taxonomy" id="1652833"/>
    <lineage>
        <taxon>Bacteria</taxon>
        <taxon>Pseudomonadati</taxon>
        <taxon>Pseudomonadota</taxon>
        <taxon>Gammaproteobacteria</taxon>
        <taxon>Vibrionales</taxon>
        <taxon>Vibrionaceae</taxon>
        <taxon>Vibrio</taxon>
    </lineage>
</organism>
<keyword evidence="1" id="KW-0472">Membrane</keyword>
<proteinExistence type="predicted"/>
<keyword evidence="1" id="KW-0812">Transmembrane</keyword>
<evidence type="ECO:0000313" key="2">
    <source>
        <dbReference type="EMBL" id="AKN35825.1"/>
    </source>
</evidence>
<dbReference type="EMBL" id="KP795453">
    <property type="protein sequence ID" value="AKN35825.1"/>
    <property type="molecule type" value="Genomic_DNA"/>
</dbReference>
<evidence type="ECO:0000256" key="1">
    <source>
        <dbReference type="SAM" id="Phobius"/>
    </source>
</evidence>
<dbReference type="Pfam" id="PF16080">
    <property type="entry name" value="Phage_holin_2_3"/>
    <property type="match status" value="1"/>
</dbReference>
<name>A0A0H3ZIV7_9VIBR</name>
<sequence>MLSKKRLWFTAIAGVIAAFFAFKGDRLTAFFGGVAAFFGAFSVNELGVIVGIILGICSFGLTWYYKEKNHRLLESKLNRQSSVSAILEQDDA</sequence>
<dbReference type="AlphaFoldDB" id="A0A0H3ZIV7"/>
<feature type="transmembrane region" description="Helical" evidence="1">
    <location>
        <begin position="46"/>
        <end position="65"/>
    </location>
</feature>